<dbReference type="RefSeq" id="WP_028527433.1">
    <property type="nucleotide sequence ID" value="NZ_CABLBR010000001.1"/>
</dbReference>
<gene>
    <name evidence="1" type="ORF">NQ502_15775</name>
</gene>
<sequence>MAAEYLHVGIPVTNKKPDMIYNNELKLWMTDINCHDFKIEYLKFEEGTPFPEVMHRNPHIAYKVDDMDKYLNDADEVIFPPTDFGPDLKFAFIIMDGTIMEILADR</sequence>
<evidence type="ECO:0000313" key="1">
    <source>
        <dbReference type="EMBL" id="UWP58814.1"/>
    </source>
</evidence>
<organism evidence="1 2">
    <name type="scientific">Ruminococcus gauvreauii</name>
    <dbReference type="NCBI Taxonomy" id="438033"/>
    <lineage>
        <taxon>Bacteria</taxon>
        <taxon>Bacillati</taxon>
        <taxon>Bacillota</taxon>
        <taxon>Clostridia</taxon>
        <taxon>Eubacteriales</taxon>
        <taxon>Oscillospiraceae</taxon>
        <taxon>Ruminococcus</taxon>
    </lineage>
</organism>
<proteinExistence type="predicted"/>
<accession>A0ABY5VDX5</accession>
<evidence type="ECO:0000313" key="2">
    <source>
        <dbReference type="Proteomes" id="UP001060164"/>
    </source>
</evidence>
<dbReference type="Proteomes" id="UP001060164">
    <property type="component" value="Chromosome"/>
</dbReference>
<keyword evidence="2" id="KW-1185">Reference proteome</keyword>
<name>A0ABY5VDX5_9FIRM</name>
<protein>
    <submittedName>
        <fullName evidence="1">Uncharacterized protein</fullName>
    </submittedName>
</protein>
<dbReference type="EMBL" id="CP102290">
    <property type="protein sequence ID" value="UWP58814.1"/>
    <property type="molecule type" value="Genomic_DNA"/>
</dbReference>
<reference evidence="1" key="1">
    <citation type="journal article" date="2022" name="Cell">
        <title>Design, construction, and in vivo augmentation of a complex gut microbiome.</title>
        <authorList>
            <person name="Cheng A.G."/>
            <person name="Ho P.Y."/>
            <person name="Aranda-Diaz A."/>
            <person name="Jain S."/>
            <person name="Yu F.B."/>
            <person name="Meng X."/>
            <person name="Wang M."/>
            <person name="Iakiviak M."/>
            <person name="Nagashima K."/>
            <person name="Zhao A."/>
            <person name="Murugkar P."/>
            <person name="Patil A."/>
            <person name="Atabakhsh K."/>
            <person name="Weakley A."/>
            <person name="Yan J."/>
            <person name="Brumbaugh A.R."/>
            <person name="Higginbottom S."/>
            <person name="Dimas A."/>
            <person name="Shiver A.L."/>
            <person name="Deutschbauer A."/>
            <person name="Neff N."/>
            <person name="Sonnenburg J.L."/>
            <person name="Huang K.C."/>
            <person name="Fischbach M.A."/>
        </authorList>
    </citation>
    <scope>NUCLEOTIDE SEQUENCE</scope>
    <source>
        <strain evidence="1">DSM 19829</strain>
    </source>
</reference>